<keyword evidence="2" id="KW-1185">Reference proteome</keyword>
<name>A0ABW3FT89_9PSEU</name>
<dbReference type="Proteomes" id="UP001597018">
    <property type="component" value="Unassembled WGS sequence"/>
</dbReference>
<sequence>MGKGIFAGFAGTAAMTAGQLVEMKLRGRKGSTTPGDLVCGLLGVVPEGDAERERFSGLVHWTRGTGWGVLRGLLGAAGLRGVPALAADFAIIMGGDFVLLTARGVAPAPWRWTREDLAVEALHKGVLATATHLAYQQLDR</sequence>
<accession>A0ABW3FT89</accession>
<gene>
    <name evidence="1" type="ORF">ACFQ16_07135</name>
</gene>
<comment type="caution">
    <text evidence="1">The sequence shown here is derived from an EMBL/GenBank/DDBJ whole genome shotgun (WGS) entry which is preliminary data.</text>
</comment>
<organism evidence="1 2">
    <name type="scientific">Saccharopolyspora rosea</name>
    <dbReference type="NCBI Taxonomy" id="524884"/>
    <lineage>
        <taxon>Bacteria</taxon>
        <taxon>Bacillati</taxon>
        <taxon>Actinomycetota</taxon>
        <taxon>Actinomycetes</taxon>
        <taxon>Pseudonocardiales</taxon>
        <taxon>Pseudonocardiaceae</taxon>
        <taxon>Saccharopolyspora</taxon>
    </lineage>
</organism>
<dbReference type="RefSeq" id="WP_263252647.1">
    <property type="nucleotide sequence ID" value="NZ_BAABLT010000001.1"/>
</dbReference>
<protein>
    <submittedName>
        <fullName evidence="1">Uncharacterized protein</fullName>
    </submittedName>
</protein>
<reference evidence="2" key="1">
    <citation type="journal article" date="2019" name="Int. J. Syst. Evol. Microbiol.">
        <title>The Global Catalogue of Microorganisms (GCM) 10K type strain sequencing project: providing services to taxonomists for standard genome sequencing and annotation.</title>
        <authorList>
            <consortium name="The Broad Institute Genomics Platform"/>
            <consortium name="The Broad Institute Genome Sequencing Center for Infectious Disease"/>
            <person name="Wu L."/>
            <person name="Ma J."/>
        </authorList>
    </citation>
    <scope>NUCLEOTIDE SEQUENCE [LARGE SCALE GENOMIC DNA]</scope>
    <source>
        <strain evidence="2">CCUG 56401</strain>
    </source>
</reference>
<evidence type="ECO:0000313" key="1">
    <source>
        <dbReference type="EMBL" id="MFD0919512.1"/>
    </source>
</evidence>
<evidence type="ECO:0000313" key="2">
    <source>
        <dbReference type="Proteomes" id="UP001597018"/>
    </source>
</evidence>
<proteinExistence type="predicted"/>
<dbReference type="EMBL" id="JBHTIW010000003">
    <property type="protein sequence ID" value="MFD0919512.1"/>
    <property type="molecule type" value="Genomic_DNA"/>
</dbReference>